<gene>
    <name evidence="4" type="ORF">KC01_LOCUS20301</name>
</gene>
<dbReference type="InterPro" id="IPR042235">
    <property type="entry name" value="ZP-C_dom"/>
</dbReference>
<feature type="signal peptide" evidence="2">
    <location>
        <begin position="1"/>
        <end position="17"/>
    </location>
</feature>
<reference evidence="4 5" key="1">
    <citation type="submission" date="2024-04" db="EMBL/GenBank/DDBJ databases">
        <authorList>
            <person name="Waldvogel A.-M."/>
            <person name="Schoenle A."/>
        </authorList>
    </citation>
    <scope>NUCLEOTIDE SEQUENCE [LARGE SCALE GENOMIC DNA]</scope>
</reference>
<dbReference type="PROSITE" id="PS51034">
    <property type="entry name" value="ZP_2"/>
    <property type="match status" value="1"/>
</dbReference>
<keyword evidence="1" id="KW-1015">Disulfide bond</keyword>
<protein>
    <recommendedName>
        <fullName evidence="3">ZP domain-containing protein</fullName>
    </recommendedName>
</protein>
<proteinExistence type="predicted"/>
<organism evidence="4 5">
    <name type="scientific">Knipowitschia caucasica</name>
    <name type="common">Caucasian dwarf goby</name>
    <name type="synonym">Pomatoschistus caucasicus</name>
    <dbReference type="NCBI Taxonomy" id="637954"/>
    <lineage>
        <taxon>Eukaryota</taxon>
        <taxon>Metazoa</taxon>
        <taxon>Chordata</taxon>
        <taxon>Craniata</taxon>
        <taxon>Vertebrata</taxon>
        <taxon>Euteleostomi</taxon>
        <taxon>Actinopterygii</taxon>
        <taxon>Neopterygii</taxon>
        <taxon>Teleostei</taxon>
        <taxon>Neoteleostei</taxon>
        <taxon>Acanthomorphata</taxon>
        <taxon>Gobiaria</taxon>
        <taxon>Gobiiformes</taxon>
        <taxon>Gobioidei</taxon>
        <taxon>Gobiidae</taxon>
        <taxon>Gobiinae</taxon>
        <taxon>Knipowitschia</taxon>
    </lineage>
</organism>
<dbReference type="Proteomes" id="UP001497482">
    <property type="component" value="Chromosome 19"/>
</dbReference>
<dbReference type="InterPro" id="IPR055355">
    <property type="entry name" value="ZP-C"/>
</dbReference>
<sequence>MLSLLCLSFLLTAVCLAAPTTVQTNTTLDISACPITYFGGGPYTAFNTAFSGTISFTFSSTDEITFPNSAVAAIHYDILPAANLTAVDVKNAAAAIETTLRRLPASAVECCIKISATFNGPTNIYIFSYGSQTAAFVDADIGATDAFTFSYFGDGSYSTKVPGAFSQAVDLTRCRDDTRTYASGEIVATYDETCSSDICQPSGVVELTNDCGPGQVCMGLGCGARHSCSIVANSVVDVNGDTGVIPDFCAYDIITAPSFTMTAFLRERRLTDTPFVDSVDIYTTPSLDHVSLGQGGNAKKTACGRPLDQATLVEVSGADTALTLNSSAVTVLGLELSDNGTGLLALFTDHNNIITEVFFDGTLLHVKHTGVCFDASTISAVKNAGLSESGCIAELASVEVASVDKGPFVTACAENLLCGYPDRDDLYCRFKHAYARTAGLSSNGCSTSVCLNHQCVSHEFCAVANSGRAACFCRSNDATTKAFRKNGKYGPPPTCDAGSASLEFYGCLLEEEGINYRGLHLNDENCTGVVDSDYNTITFDFDTNTKCGGTYRSLPTTIEFQNTVQNTYSQTVTYEPKVAIIFSCSYNKTAELTPLNFHLINNFVTATYTTDSFRFTLSISFYYDAAFTSAVASGAELTKGQKVYVKLKSSQLRGTGLVLVIDECWTTTESSPTGANKYSLIQSQ</sequence>
<dbReference type="Pfam" id="PF00100">
    <property type="entry name" value="Zona_pellucida"/>
    <property type="match status" value="1"/>
</dbReference>
<evidence type="ECO:0000256" key="2">
    <source>
        <dbReference type="SAM" id="SignalP"/>
    </source>
</evidence>
<name>A0AAV2KPE4_KNICA</name>
<dbReference type="PANTHER" id="PTHR11576">
    <property type="entry name" value="ZONA PELLUCIDA SPERM-BINDING PROTEIN 3"/>
    <property type="match status" value="1"/>
</dbReference>
<accession>A0AAV2KPE4</accession>
<feature type="chain" id="PRO_5043674039" description="ZP domain-containing protein" evidence="2">
    <location>
        <begin position="18"/>
        <end position="684"/>
    </location>
</feature>
<dbReference type="AlphaFoldDB" id="A0AAV2KPE4"/>
<dbReference type="PANTHER" id="PTHR11576:SF24">
    <property type="entry name" value="ZP DOMAIN-CONTAINING PROTEIN"/>
    <property type="match status" value="1"/>
</dbReference>
<evidence type="ECO:0000313" key="5">
    <source>
        <dbReference type="Proteomes" id="UP001497482"/>
    </source>
</evidence>
<keyword evidence="2" id="KW-0732">Signal</keyword>
<dbReference type="EMBL" id="OZ035841">
    <property type="protein sequence ID" value="CAL1590856.1"/>
    <property type="molecule type" value="Genomic_DNA"/>
</dbReference>
<dbReference type="Gene3D" id="2.60.40.4100">
    <property type="entry name" value="Zona pellucida, ZP-C domain"/>
    <property type="match status" value="1"/>
</dbReference>
<keyword evidence="5" id="KW-1185">Reference proteome</keyword>
<evidence type="ECO:0000259" key="3">
    <source>
        <dbReference type="PROSITE" id="PS51034"/>
    </source>
</evidence>
<feature type="domain" description="ZP" evidence="3">
    <location>
        <begin position="494"/>
        <end position="684"/>
    </location>
</feature>
<evidence type="ECO:0000256" key="1">
    <source>
        <dbReference type="ARBA" id="ARBA00023157"/>
    </source>
</evidence>
<dbReference type="Gene3D" id="2.60.40.3210">
    <property type="entry name" value="Zona pellucida, ZP-N domain"/>
    <property type="match status" value="1"/>
</dbReference>
<evidence type="ECO:0000313" key="4">
    <source>
        <dbReference type="EMBL" id="CAL1590856.1"/>
    </source>
</evidence>
<dbReference type="InterPro" id="IPR001507">
    <property type="entry name" value="ZP_dom"/>
</dbReference>